<dbReference type="PANTHER" id="PTHR33602:SF1">
    <property type="entry name" value="REGULATORY PROTEIN RECX FAMILY PROTEIN"/>
    <property type="match status" value="1"/>
</dbReference>
<dbReference type="InterPro" id="IPR053925">
    <property type="entry name" value="RecX_HTH_3rd"/>
</dbReference>
<proteinExistence type="inferred from homology"/>
<dbReference type="GO" id="GO:0006282">
    <property type="term" value="P:regulation of DNA repair"/>
    <property type="evidence" value="ECO:0007669"/>
    <property type="project" value="UniProtKB-UniRule"/>
</dbReference>
<dbReference type="GO" id="GO:0005737">
    <property type="term" value="C:cytoplasm"/>
    <property type="evidence" value="ECO:0007669"/>
    <property type="project" value="UniProtKB-SubCell"/>
</dbReference>
<evidence type="ECO:0000256" key="4">
    <source>
        <dbReference type="ARBA" id="ARBA00022490"/>
    </source>
</evidence>
<name>A0A437QFS8_9GAMM</name>
<accession>A0A437QFS8</accession>
<sequence length="162" mass="18513">MTRLVSLKSDAKPDITPSAAELKKIAIDLLSRRDHSRQELKQKLLLKGGDADVIAEVIDWCTSENYQSDSRYCAMLVRAKVNKGYGPAVVSQAARENGIDRELLTQTLEELEIDWFELALSQYQKKFADKPITDFQDKQKRMGFMQRRGFNSAQIQYALKPE</sequence>
<keyword evidence="4 5" id="KW-0963">Cytoplasm</keyword>
<feature type="domain" description="RecX first three-helical" evidence="8">
    <location>
        <begin position="24"/>
        <end position="61"/>
    </location>
</feature>
<dbReference type="InterPro" id="IPR003783">
    <property type="entry name" value="Regulatory_RecX"/>
</dbReference>
<comment type="caution">
    <text evidence="9">The sequence shown here is derived from an EMBL/GenBank/DDBJ whole genome shotgun (WGS) entry which is preliminary data.</text>
</comment>
<dbReference type="HAMAP" id="MF_01114">
    <property type="entry name" value="RecX"/>
    <property type="match status" value="1"/>
</dbReference>
<dbReference type="Pfam" id="PF02631">
    <property type="entry name" value="RecX_HTH2"/>
    <property type="match status" value="1"/>
</dbReference>
<evidence type="ECO:0000313" key="9">
    <source>
        <dbReference type="EMBL" id="RVU33284.1"/>
    </source>
</evidence>
<keyword evidence="10" id="KW-1185">Reference proteome</keyword>
<dbReference type="EMBL" id="SACS01000024">
    <property type="protein sequence ID" value="RVU33284.1"/>
    <property type="molecule type" value="Genomic_DNA"/>
</dbReference>
<gene>
    <name evidence="5" type="primary">recX</name>
    <name evidence="9" type="ORF">EOE67_17680</name>
</gene>
<dbReference type="InterPro" id="IPR036388">
    <property type="entry name" value="WH-like_DNA-bd_sf"/>
</dbReference>
<dbReference type="Gene3D" id="1.10.10.10">
    <property type="entry name" value="Winged helix-like DNA-binding domain superfamily/Winged helix DNA-binding domain"/>
    <property type="match status" value="3"/>
</dbReference>
<dbReference type="PANTHER" id="PTHR33602">
    <property type="entry name" value="REGULATORY PROTEIN RECX FAMILY PROTEIN"/>
    <property type="match status" value="1"/>
</dbReference>
<feature type="domain" description="RecX second three-helical" evidence="6">
    <location>
        <begin position="68"/>
        <end position="108"/>
    </location>
</feature>
<dbReference type="Pfam" id="PF21982">
    <property type="entry name" value="RecX_HTH1"/>
    <property type="match status" value="1"/>
</dbReference>
<dbReference type="AlphaFoldDB" id="A0A437QFS8"/>
<evidence type="ECO:0000256" key="1">
    <source>
        <dbReference type="ARBA" id="ARBA00004496"/>
    </source>
</evidence>
<protein>
    <recommendedName>
        <fullName evidence="3 5">Regulatory protein RecX</fullName>
    </recommendedName>
</protein>
<comment type="subcellular location">
    <subcellularLocation>
        <location evidence="1 5">Cytoplasm</location>
    </subcellularLocation>
</comment>
<evidence type="ECO:0000259" key="7">
    <source>
        <dbReference type="Pfam" id="PF21981"/>
    </source>
</evidence>
<feature type="domain" description="RecX third three-helical" evidence="7">
    <location>
        <begin position="112"/>
        <end position="159"/>
    </location>
</feature>
<evidence type="ECO:0000256" key="2">
    <source>
        <dbReference type="ARBA" id="ARBA00009695"/>
    </source>
</evidence>
<comment type="similarity">
    <text evidence="2 5">Belongs to the RecX family.</text>
</comment>
<dbReference type="OrthoDB" id="7066780at2"/>
<evidence type="ECO:0000259" key="6">
    <source>
        <dbReference type="Pfam" id="PF02631"/>
    </source>
</evidence>
<evidence type="ECO:0000256" key="3">
    <source>
        <dbReference type="ARBA" id="ARBA00018111"/>
    </source>
</evidence>
<comment type="function">
    <text evidence="5">Modulates RecA activity.</text>
</comment>
<dbReference type="InterPro" id="IPR053924">
    <property type="entry name" value="RecX_HTH_2nd"/>
</dbReference>
<evidence type="ECO:0000313" key="10">
    <source>
        <dbReference type="Proteomes" id="UP000283077"/>
    </source>
</evidence>
<reference evidence="9 10" key="1">
    <citation type="submission" date="2019-01" db="EMBL/GenBank/DDBJ databases">
        <authorList>
            <person name="Chen W.-M."/>
        </authorList>
    </citation>
    <scope>NUCLEOTIDE SEQUENCE [LARGE SCALE GENOMIC DNA]</scope>
    <source>
        <strain evidence="9 10">KYPC3</strain>
    </source>
</reference>
<dbReference type="InterPro" id="IPR053926">
    <property type="entry name" value="RecX_HTH_1st"/>
</dbReference>
<organism evidence="9 10">
    <name type="scientific">Rheinheimera riviphila</name>
    <dbReference type="NCBI Taxonomy" id="1834037"/>
    <lineage>
        <taxon>Bacteria</taxon>
        <taxon>Pseudomonadati</taxon>
        <taxon>Pseudomonadota</taxon>
        <taxon>Gammaproteobacteria</taxon>
        <taxon>Chromatiales</taxon>
        <taxon>Chromatiaceae</taxon>
        <taxon>Rheinheimera</taxon>
    </lineage>
</organism>
<dbReference type="Pfam" id="PF21981">
    <property type="entry name" value="RecX_HTH3"/>
    <property type="match status" value="1"/>
</dbReference>
<evidence type="ECO:0000259" key="8">
    <source>
        <dbReference type="Pfam" id="PF21982"/>
    </source>
</evidence>
<dbReference type="Proteomes" id="UP000283077">
    <property type="component" value="Unassembled WGS sequence"/>
</dbReference>
<evidence type="ECO:0000256" key="5">
    <source>
        <dbReference type="HAMAP-Rule" id="MF_01114"/>
    </source>
</evidence>